<comment type="caution">
    <text evidence="2">The sequence shown here is derived from an EMBL/GenBank/DDBJ whole genome shotgun (WGS) entry which is preliminary data.</text>
</comment>
<dbReference type="InterPro" id="IPR047656">
    <property type="entry name" value="IS481-like_transpos"/>
</dbReference>
<dbReference type="EMBL" id="BMCP01000017">
    <property type="protein sequence ID" value="GGE55815.1"/>
    <property type="molecule type" value="Genomic_DNA"/>
</dbReference>
<dbReference type="GO" id="GO:0003676">
    <property type="term" value="F:nucleic acid binding"/>
    <property type="evidence" value="ECO:0007669"/>
    <property type="project" value="InterPro"/>
</dbReference>
<dbReference type="Pfam" id="PF13565">
    <property type="entry name" value="HTH_32"/>
    <property type="match status" value="1"/>
</dbReference>
<evidence type="ECO:0000313" key="3">
    <source>
        <dbReference type="Proteomes" id="UP000602745"/>
    </source>
</evidence>
<evidence type="ECO:0000313" key="2">
    <source>
        <dbReference type="EMBL" id="GGE55815.1"/>
    </source>
</evidence>
<evidence type="ECO:0000259" key="1">
    <source>
        <dbReference type="PROSITE" id="PS50994"/>
    </source>
</evidence>
<dbReference type="Proteomes" id="UP000602745">
    <property type="component" value="Unassembled WGS sequence"/>
</dbReference>
<dbReference type="SUPFAM" id="SSF53098">
    <property type="entry name" value="Ribonuclease H-like"/>
    <property type="match status" value="1"/>
</dbReference>
<keyword evidence="3" id="KW-1185">Reference proteome</keyword>
<dbReference type="PROSITE" id="PS50994">
    <property type="entry name" value="INTEGRASE"/>
    <property type="match status" value="1"/>
</dbReference>
<reference evidence="2" key="1">
    <citation type="journal article" date="2014" name="Int. J. Syst. Evol. Microbiol.">
        <title>Complete genome sequence of Corynebacterium casei LMG S-19264T (=DSM 44701T), isolated from a smear-ripened cheese.</title>
        <authorList>
            <consortium name="US DOE Joint Genome Institute (JGI-PGF)"/>
            <person name="Walter F."/>
            <person name="Albersmeier A."/>
            <person name="Kalinowski J."/>
            <person name="Ruckert C."/>
        </authorList>
    </citation>
    <scope>NUCLEOTIDE SEQUENCE</scope>
    <source>
        <strain evidence="2">CCM 7684</strain>
    </source>
</reference>
<dbReference type="SUPFAM" id="SSF46689">
    <property type="entry name" value="Homeodomain-like"/>
    <property type="match status" value="1"/>
</dbReference>
<proteinExistence type="predicted"/>
<gene>
    <name evidence="2" type="primary">TRm20</name>
    <name evidence="2" type="ORF">GCM10007276_36120</name>
</gene>
<dbReference type="InterPro" id="IPR001584">
    <property type="entry name" value="Integrase_cat-core"/>
</dbReference>
<organism evidence="2 3">
    <name type="scientific">Agaricicola taiwanensis</name>
    <dbReference type="NCBI Taxonomy" id="591372"/>
    <lineage>
        <taxon>Bacteria</taxon>
        <taxon>Pseudomonadati</taxon>
        <taxon>Pseudomonadota</taxon>
        <taxon>Alphaproteobacteria</taxon>
        <taxon>Rhodobacterales</taxon>
        <taxon>Paracoccaceae</taxon>
        <taxon>Agaricicola</taxon>
    </lineage>
</organism>
<protein>
    <submittedName>
        <fullName evidence="2">IS481 family transposase</fullName>
    </submittedName>
</protein>
<name>A0A8J2YP83_9RHOB</name>
<accession>A0A8J2YP83</accession>
<dbReference type="PANTHER" id="PTHR35004">
    <property type="entry name" value="TRANSPOSASE RV3428C-RELATED"/>
    <property type="match status" value="1"/>
</dbReference>
<dbReference type="AlphaFoldDB" id="A0A8J2YP83"/>
<dbReference type="InterPro" id="IPR009057">
    <property type="entry name" value="Homeodomain-like_sf"/>
</dbReference>
<dbReference type="GO" id="GO:0015074">
    <property type="term" value="P:DNA integration"/>
    <property type="evidence" value="ECO:0007669"/>
    <property type="project" value="InterPro"/>
</dbReference>
<dbReference type="Gene3D" id="3.30.420.10">
    <property type="entry name" value="Ribonuclease H-like superfamily/Ribonuclease H"/>
    <property type="match status" value="1"/>
</dbReference>
<sequence length="378" mass="43006">MVWRETSVVDERREFCLLANLEGANVAALCLRFGISRQTGYVWLRRHLAGASLEDLSRRPRHSPRRSPAELEAAILGARDEHPAWGARKIARRLEDTGTRAPAVSTVHQVLARHGRIGPEALERQAHGRFEREAPNLLWQMDFKGRIRLACGTWCHTLTVVDDHSRYAVALEACADERGITVRQRLEQALRRHGLPLAVYVDNGRPWGAGAPGEWTKFRVWLLKLGIETIHARPYHPQGRGKNERFHRSLKAEVFALNPIIGLERAQKALDRWREIYNHQRPHQGIGMTVPANRYRPSPRAFPNLLPEPQYDESEITRRVSSTKGYVRFQGRSWRVPDAFCGETLAIRPRSTDGQYGIFFGATQVGSIDLTQNQNPPP</sequence>
<dbReference type="PANTHER" id="PTHR35004:SF7">
    <property type="entry name" value="INTEGRASE PROTEIN"/>
    <property type="match status" value="1"/>
</dbReference>
<feature type="domain" description="Integrase catalytic" evidence="1">
    <location>
        <begin position="131"/>
        <end position="299"/>
    </location>
</feature>
<dbReference type="NCBIfam" id="NF033577">
    <property type="entry name" value="transpos_IS481"/>
    <property type="match status" value="1"/>
</dbReference>
<dbReference type="InterPro" id="IPR012337">
    <property type="entry name" value="RNaseH-like_sf"/>
</dbReference>
<dbReference type="Pfam" id="PF13683">
    <property type="entry name" value="rve_3"/>
    <property type="match status" value="1"/>
</dbReference>
<dbReference type="InterPro" id="IPR036397">
    <property type="entry name" value="RNaseH_sf"/>
</dbReference>
<reference evidence="2" key="2">
    <citation type="submission" date="2020-09" db="EMBL/GenBank/DDBJ databases">
        <authorList>
            <person name="Sun Q."/>
            <person name="Sedlacek I."/>
        </authorList>
    </citation>
    <scope>NUCLEOTIDE SEQUENCE</scope>
    <source>
        <strain evidence="2">CCM 7684</strain>
    </source>
</reference>